<feature type="domain" description="Photolyase/cryptochrome alpha/beta" evidence="7">
    <location>
        <begin position="1"/>
        <end position="133"/>
    </location>
</feature>
<feature type="binding site" evidence="4">
    <location>
        <begin position="288"/>
        <end position="295"/>
    </location>
    <ligand>
        <name>FAD</name>
        <dbReference type="ChEBI" id="CHEBI:57692"/>
    </ligand>
</feature>
<dbReference type="PANTHER" id="PTHR11455">
    <property type="entry name" value="CRYPTOCHROME"/>
    <property type="match status" value="1"/>
</dbReference>
<dbReference type="GO" id="GO:0005634">
    <property type="term" value="C:nucleus"/>
    <property type="evidence" value="ECO:0007669"/>
    <property type="project" value="TreeGrafter"/>
</dbReference>
<protein>
    <submittedName>
        <fullName evidence="8">6-4 photolyase</fullName>
    </submittedName>
</protein>
<dbReference type="Gene3D" id="3.40.50.620">
    <property type="entry name" value="HUPs"/>
    <property type="match status" value="1"/>
</dbReference>
<feature type="site" description="Electron transfer via tryptophanyl radical" evidence="5">
    <location>
        <position position="396"/>
    </location>
</feature>
<dbReference type="InterPro" id="IPR005101">
    <property type="entry name" value="Cryptochr/Photolyase_FAD-bd"/>
</dbReference>
<evidence type="ECO:0000256" key="2">
    <source>
        <dbReference type="ARBA" id="ARBA00022630"/>
    </source>
</evidence>
<evidence type="ECO:0000256" key="4">
    <source>
        <dbReference type="PIRSR" id="PIRSR602081-1"/>
    </source>
</evidence>
<feature type="compositionally biased region" description="Low complexity" evidence="6">
    <location>
        <begin position="531"/>
        <end position="540"/>
    </location>
</feature>
<evidence type="ECO:0000256" key="6">
    <source>
        <dbReference type="SAM" id="MobiDB-lite"/>
    </source>
</evidence>
<dbReference type="AlphaFoldDB" id="A0A516AGK8"/>
<dbReference type="GO" id="GO:0003677">
    <property type="term" value="F:DNA binding"/>
    <property type="evidence" value="ECO:0007669"/>
    <property type="project" value="TreeGrafter"/>
</dbReference>
<feature type="site" description="Electron transfer via tryptophanyl radical" evidence="5">
    <location>
        <position position="319"/>
    </location>
</feature>
<sequence length="601" mass="66649">MSAGVWFRKCLRLHDNAALTKAAESSDSVIPFFILDPTFDRSKIGVNRFHFLLESLRDLDEQLRERYNSRLLVFRGKPAEVLSELFEGSGEFRLGSLFYERDIEPYARARDAAVEDLAKKFKVPTMTFSGHTILDVDLVVQAPGFKPPIAMSSIQNLVKKHGPIPKATGAPKYLPALKVKGGGHKYDVPDLAELYEEEPTERHLMPGGEREALARLKRSCSDKDYIATFEKPKTESTGRQGAPWEPSTTGLSPYIKFGCISVRKVWHAIDDCLKGRKHSQPPMSLHGQLLFREMFYVLGASVPNLDKDKGNRMCKEIPWGHNQKVLSAWEEGRTGYPFIDALMRQLVQTGWMHHLGRHAVSCFLTRGDLWQNWTAGRDIFDKYLLDSDWAINNGNWLWLAGVAPWSAPYFRIYDPCPGPKTSLNAVHSADFIRHFVPELKGMPDRFLLTPWKAPDDVQKAAQCILGKDYPKPIVDHKSAREGNLSRFKAALESNRTGSSSKLPEKFGQRKTDPGPMRVAYSDKSATSVLESGQASGSISTSGGGRRVSAPEEDDDGRAKLKTGQEAGALKRPAAVAAGGARKRPATAATAAAATVTRGKSQ</sequence>
<dbReference type="GO" id="GO:0005737">
    <property type="term" value="C:cytoplasm"/>
    <property type="evidence" value="ECO:0007669"/>
    <property type="project" value="TreeGrafter"/>
</dbReference>
<dbReference type="Pfam" id="PF00875">
    <property type="entry name" value="DNA_photolyase"/>
    <property type="match status" value="1"/>
</dbReference>
<name>A0A516AGK8_CRYCO</name>
<reference evidence="8" key="1">
    <citation type="journal article" date="2019" name="Microorganisms">
        <title>DNA Damage Response Pathways in Dinoflagellates.</title>
        <authorList>
            <person name="Li C."/>
            <person name="Wong J."/>
        </authorList>
    </citation>
    <scope>NUCLEOTIDE SEQUENCE</scope>
</reference>
<evidence type="ECO:0000313" key="8">
    <source>
        <dbReference type="EMBL" id="QDO16439.1"/>
    </source>
</evidence>
<keyword evidence="3 4" id="KW-0274">FAD</keyword>
<evidence type="ECO:0000259" key="7">
    <source>
        <dbReference type="PROSITE" id="PS51645"/>
    </source>
</evidence>
<evidence type="ECO:0000256" key="1">
    <source>
        <dbReference type="ARBA" id="ARBA00005862"/>
    </source>
</evidence>
<feature type="compositionally biased region" description="Basic and acidic residues" evidence="6">
    <location>
        <begin position="502"/>
        <end position="512"/>
    </location>
</feature>
<comment type="cofactor">
    <cofactor evidence="4">
        <name>FAD</name>
        <dbReference type="ChEBI" id="CHEBI:57692"/>
    </cofactor>
    <text evidence="4">Binds 1 FAD per subunit.</text>
</comment>
<dbReference type="InterPro" id="IPR036134">
    <property type="entry name" value="Crypto/Photolyase_FAD-like_sf"/>
</dbReference>
<dbReference type="PANTHER" id="PTHR11455:SF9">
    <property type="entry name" value="CRYPTOCHROME CIRCADIAN CLOCK 5 ISOFORM X1"/>
    <property type="match status" value="1"/>
</dbReference>
<feature type="binding site" evidence="4">
    <location>
        <begin position="386"/>
        <end position="388"/>
    </location>
    <ligand>
        <name>FAD</name>
        <dbReference type="ChEBI" id="CHEBI:57692"/>
    </ligand>
</feature>
<feature type="compositionally biased region" description="Low complexity" evidence="6">
    <location>
        <begin position="585"/>
        <end position="601"/>
    </location>
</feature>
<feature type="site" description="Electron transfer via tryptophanyl radical" evidence="5">
    <location>
        <position position="373"/>
    </location>
</feature>
<dbReference type="Gene3D" id="1.10.579.10">
    <property type="entry name" value="DNA Cyclobutane Dipyrimidine Photolyase, subunit A, domain 3"/>
    <property type="match status" value="1"/>
</dbReference>
<dbReference type="GO" id="GO:0032922">
    <property type="term" value="P:circadian regulation of gene expression"/>
    <property type="evidence" value="ECO:0007669"/>
    <property type="project" value="TreeGrafter"/>
</dbReference>
<dbReference type="PRINTS" id="PR00147">
    <property type="entry name" value="DNAPHOTLYASE"/>
</dbReference>
<evidence type="ECO:0000256" key="5">
    <source>
        <dbReference type="PIRSR" id="PIRSR602081-2"/>
    </source>
</evidence>
<dbReference type="EMBL" id="MN125972">
    <property type="protein sequence ID" value="QDO16439.1"/>
    <property type="molecule type" value="mRNA"/>
</dbReference>
<evidence type="ECO:0000256" key="3">
    <source>
        <dbReference type="ARBA" id="ARBA00022827"/>
    </source>
</evidence>
<feature type="binding site" evidence="4">
    <location>
        <begin position="248"/>
        <end position="252"/>
    </location>
    <ligand>
        <name>FAD</name>
        <dbReference type="ChEBI" id="CHEBI:57692"/>
    </ligand>
</feature>
<dbReference type="InterPro" id="IPR014729">
    <property type="entry name" value="Rossmann-like_a/b/a_fold"/>
</dbReference>
<dbReference type="InterPro" id="IPR006050">
    <property type="entry name" value="DNA_photolyase_N"/>
</dbReference>
<dbReference type="Gene3D" id="1.25.40.80">
    <property type="match status" value="1"/>
</dbReference>
<dbReference type="GO" id="GO:0043153">
    <property type="term" value="P:entrainment of circadian clock by photoperiod"/>
    <property type="evidence" value="ECO:0007669"/>
    <property type="project" value="TreeGrafter"/>
</dbReference>
<keyword evidence="2 4" id="KW-0285">Flavoprotein</keyword>
<proteinExistence type="evidence at transcript level"/>
<keyword evidence="8" id="KW-0456">Lyase</keyword>
<dbReference type="GO" id="GO:0003904">
    <property type="term" value="F:deoxyribodipyrimidine photo-lyase activity"/>
    <property type="evidence" value="ECO:0007669"/>
    <property type="project" value="TreeGrafter"/>
</dbReference>
<organism evidence="8">
    <name type="scientific">Crypthecodinium cohnii</name>
    <name type="common">Dinoflagellate</name>
    <name type="synonym">Glenodinium cohnii</name>
    <dbReference type="NCBI Taxonomy" id="2866"/>
    <lineage>
        <taxon>Eukaryota</taxon>
        <taxon>Sar</taxon>
        <taxon>Alveolata</taxon>
        <taxon>Dinophyceae</taxon>
        <taxon>Gonyaulacales</taxon>
        <taxon>Crypthecodiniaceae</taxon>
        <taxon>Crypthecodinium</taxon>
    </lineage>
</organism>
<dbReference type="GO" id="GO:0071949">
    <property type="term" value="F:FAD binding"/>
    <property type="evidence" value="ECO:0007669"/>
    <property type="project" value="TreeGrafter"/>
</dbReference>
<accession>A0A516AGK8</accession>
<dbReference type="SUPFAM" id="SSF52425">
    <property type="entry name" value="Cryptochrome/photolyase, N-terminal domain"/>
    <property type="match status" value="1"/>
</dbReference>
<dbReference type="Pfam" id="PF03441">
    <property type="entry name" value="FAD_binding_7"/>
    <property type="match status" value="1"/>
</dbReference>
<feature type="region of interest" description="Disordered" evidence="6">
    <location>
        <begin position="491"/>
        <end position="601"/>
    </location>
</feature>
<dbReference type="InterPro" id="IPR036155">
    <property type="entry name" value="Crypto/Photolyase_N_sf"/>
</dbReference>
<comment type="similarity">
    <text evidence="1">Belongs to the DNA photolyase class-1 family.</text>
</comment>
<dbReference type="InterPro" id="IPR002081">
    <property type="entry name" value="Cryptochrome/DNA_photolyase_1"/>
</dbReference>
<dbReference type="PROSITE" id="PS51645">
    <property type="entry name" value="PHR_CRY_ALPHA_BETA"/>
    <property type="match status" value="1"/>
</dbReference>
<dbReference type="SUPFAM" id="SSF48173">
    <property type="entry name" value="Cryptochrome/photolyase FAD-binding domain"/>
    <property type="match status" value="1"/>
</dbReference>